<dbReference type="Proteomes" id="UP000799444">
    <property type="component" value="Unassembled WGS sequence"/>
</dbReference>
<dbReference type="AlphaFoldDB" id="A0A9P4V590"/>
<protein>
    <submittedName>
        <fullName evidence="2">Uncharacterized protein</fullName>
    </submittedName>
</protein>
<gene>
    <name evidence="2" type="ORF">EJ04DRAFT_197273</name>
</gene>
<evidence type="ECO:0000313" key="2">
    <source>
        <dbReference type="EMBL" id="KAF2740367.1"/>
    </source>
</evidence>
<evidence type="ECO:0000313" key="3">
    <source>
        <dbReference type="Proteomes" id="UP000799444"/>
    </source>
</evidence>
<feature type="region of interest" description="Disordered" evidence="1">
    <location>
        <begin position="60"/>
        <end position="97"/>
    </location>
</feature>
<evidence type="ECO:0000256" key="1">
    <source>
        <dbReference type="SAM" id="MobiDB-lite"/>
    </source>
</evidence>
<name>A0A9P4V590_9PLEO</name>
<dbReference type="EMBL" id="ML996100">
    <property type="protein sequence ID" value="KAF2740367.1"/>
    <property type="molecule type" value="Genomic_DNA"/>
</dbReference>
<accession>A0A9P4V590</accession>
<proteinExistence type="predicted"/>
<sequence>MHPRRHHGSLSSPNRSIHLSRSLCLLQPAHGLIRVRVRPLSMPTVPRGAQCVRSRARIASLRHRSESHPQPRGGALLPQHERRSVAASALPSSRPGRIASCSKHPLLHLQRPATSANLHPVLGDTRTPWTCAHSDQSFVPIVCLDRSVAG</sequence>
<organism evidence="2 3">
    <name type="scientific">Polyplosphaeria fusca</name>
    <dbReference type="NCBI Taxonomy" id="682080"/>
    <lineage>
        <taxon>Eukaryota</taxon>
        <taxon>Fungi</taxon>
        <taxon>Dikarya</taxon>
        <taxon>Ascomycota</taxon>
        <taxon>Pezizomycotina</taxon>
        <taxon>Dothideomycetes</taxon>
        <taxon>Pleosporomycetidae</taxon>
        <taxon>Pleosporales</taxon>
        <taxon>Tetraplosphaeriaceae</taxon>
        <taxon>Polyplosphaeria</taxon>
    </lineage>
</organism>
<reference evidence="2" key="1">
    <citation type="journal article" date="2020" name="Stud. Mycol.">
        <title>101 Dothideomycetes genomes: a test case for predicting lifestyles and emergence of pathogens.</title>
        <authorList>
            <person name="Haridas S."/>
            <person name="Albert R."/>
            <person name="Binder M."/>
            <person name="Bloem J."/>
            <person name="Labutti K."/>
            <person name="Salamov A."/>
            <person name="Andreopoulos B."/>
            <person name="Baker S."/>
            <person name="Barry K."/>
            <person name="Bills G."/>
            <person name="Bluhm B."/>
            <person name="Cannon C."/>
            <person name="Castanera R."/>
            <person name="Culley D."/>
            <person name="Daum C."/>
            <person name="Ezra D."/>
            <person name="Gonzalez J."/>
            <person name="Henrissat B."/>
            <person name="Kuo A."/>
            <person name="Liang C."/>
            <person name="Lipzen A."/>
            <person name="Lutzoni F."/>
            <person name="Magnuson J."/>
            <person name="Mondo S."/>
            <person name="Nolan M."/>
            <person name="Ohm R."/>
            <person name="Pangilinan J."/>
            <person name="Park H.-J."/>
            <person name="Ramirez L."/>
            <person name="Alfaro M."/>
            <person name="Sun H."/>
            <person name="Tritt A."/>
            <person name="Yoshinaga Y."/>
            <person name="Zwiers L.-H."/>
            <person name="Turgeon B."/>
            <person name="Goodwin S."/>
            <person name="Spatafora J."/>
            <person name="Crous P."/>
            <person name="Grigoriev I."/>
        </authorList>
    </citation>
    <scope>NUCLEOTIDE SEQUENCE</scope>
    <source>
        <strain evidence="2">CBS 125425</strain>
    </source>
</reference>
<comment type="caution">
    <text evidence="2">The sequence shown here is derived from an EMBL/GenBank/DDBJ whole genome shotgun (WGS) entry which is preliminary data.</text>
</comment>
<keyword evidence="3" id="KW-1185">Reference proteome</keyword>